<feature type="region of interest" description="Disordered" evidence="1">
    <location>
        <begin position="1"/>
        <end position="38"/>
    </location>
</feature>
<sequence length="144" mass="15506">MTEHYRLPDADGSAPDRPASWSDPYAPEHDPAREVTAAEEPVVRPFLVTGGRTTPLIDGLRIESLVHATPAALSAPLRFEQHTVVRLCQRPHSIAEIAATLRVPIGVARVVVSDLVAAGHASVRAAEELSTAAIERIRDLVRAL</sequence>
<name>A0A9X2EEL7_9NOCA</name>
<dbReference type="Pfam" id="PF05331">
    <property type="entry name" value="DUF742"/>
    <property type="match status" value="1"/>
</dbReference>
<organism evidence="2 3">
    <name type="scientific">Nocardia pulmonis</name>
    <dbReference type="NCBI Taxonomy" id="2951408"/>
    <lineage>
        <taxon>Bacteria</taxon>
        <taxon>Bacillati</taxon>
        <taxon>Actinomycetota</taxon>
        <taxon>Actinomycetes</taxon>
        <taxon>Mycobacteriales</taxon>
        <taxon>Nocardiaceae</taxon>
        <taxon>Nocardia</taxon>
    </lineage>
</organism>
<evidence type="ECO:0000313" key="2">
    <source>
        <dbReference type="EMBL" id="MCM6778910.1"/>
    </source>
</evidence>
<evidence type="ECO:0000256" key="1">
    <source>
        <dbReference type="SAM" id="MobiDB-lite"/>
    </source>
</evidence>
<accession>A0A9X2EEL7</accession>
<dbReference type="Proteomes" id="UP001139157">
    <property type="component" value="Unassembled WGS sequence"/>
</dbReference>
<proteinExistence type="predicted"/>
<dbReference type="AlphaFoldDB" id="A0A9X2EEL7"/>
<protein>
    <submittedName>
        <fullName evidence="2">DUF742 domain-containing protein</fullName>
    </submittedName>
</protein>
<comment type="caution">
    <text evidence="2">The sequence shown here is derived from an EMBL/GenBank/DDBJ whole genome shotgun (WGS) entry which is preliminary data.</text>
</comment>
<gene>
    <name evidence="2" type="ORF">NDR86_36075</name>
</gene>
<dbReference type="RefSeq" id="WP_251918637.1">
    <property type="nucleotide sequence ID" value="NZ_JAMRXG010000029.1"/>
</dbReference>
<evidence type="ECO:0000313" key="3">
    <source>
        <dbReference type="Proteomes" id="UP001139157"/>
    </source>
</evidence>
<dbReference type="EMBL" id="JAMRXG010000029">
    <property type="protein sequence ID" value="MCM6778910.1"/>
    <property type="molecule type" value="Genomic_DNA"/>
</dbReference>
<keyword evidence="3" id="KW-1185">Reference proteome</keyword>
<reference evidence="2" key="1">
    <citation type="submission" date="2022-06" db="EMBL/GenBank/DDBJ databases">
        <title>Novel species in genus nocardia.</title>
        <authorList>
            <person name="Li F."/>
        </authorList>
    </citation>
    <scope>NUCLEOTIDE SEQUENCE</scope>
    <source>
        <strain evidence="2">CDC141</strain>
    </source>
</reference>
<dbReference type="PANTHER" id="PTHR36221">
    <property type="entry name" value="DUF742 DOMAIN-CONTAINING PROTEIN"/>
    <property type="match status" value="1"/>
</dbReference>
<dbReference type="InterPro" id="IPR007995">
    <property type="entry name" value="DUF742"/>
</dbReference>
<dbReference type="PANTHER" id="PTHR36221:SF1">
    <property type="entry name" value="DUF742 DOMAIN-CONTAINING PROTEIN"/>
    <property type="match status" value="1"/>
</dbReference>